<dbReference type="EMBL" id="JBBDGL010000003">
    <property type="protein sequence ID" value="MEJ1156085.1"/>
    <property type="molecule type" value="Genomic_DNA"/>
</dbReference>
<proteinExistence type="predicted"/>
<organism evidence="1 2">
    <name type="scientific">Microbacterium marmarense</name>
    <dbReference type="NCBI Taxonomy" id="3122051"/>
    <lineage>
        <taxon>Bacteria</taxon>
        <taxon>Bacillati</taxon>
        <taxon>Actinomycetota</taxon>
        <taxon>Actinomycetes</taxon>
        <taxon>Micrococcales</taxon>
        <taxon>Microbacteriaceae</taxon>
        <taxon>Microbacterium</taxon>
    </lineage>
</organism>
<keyword evidence="2" id="KW-1185">Reference proteome</keyword>
<gene>
    <name evidence="1" type="ORF">WDU96_10810</name>
</gene>
<evidence type="ECO:0000313" key="2">
    <source>
        <dbReference type="Proteomes" id="UP001368654"/>
    </source>
</evidence>
<dbReference type="RefSeq" id="WP_337338531.1">
    <property type="nucleotide sequence ID" value="NZ_JBBDGL010000003.1"/>
</dbReference>
<accession>A0ABU8LWP0</accession>
<protein>
    <submittedName>
        <fullName evidence="1">Uncharacterized protein</fullName>
    </submittedName>
</protein>
<reference evidence="1 2" key="1">
    <citation type="submission" date="2024-02" db="EMBL/GenBank/DDBJ databases">
        <authorList>
            <person name="Saticioglu I.B."/>
        </authorList>
    </citation>
    <scope>NUCLEOTIDE SEQUENCE [LARGE SCALE GENOMIC DNA]</scope>
    <source>
        <strain evidence="1 2">Mu-86</strain>
    </source>
</reference>
<comment type="caution">
    <text evidence="1">The sequence shown here is derived from an EMBL/GenBank/DDBJ whole genome shotgun (WGS) entry which is preliminary data.</text>
</comment>
<name>A0ABU8LWP0_9MICO</name>
<evidence type="ECO:0000313" key="1">
    <source>
        <dbReference type="EMBL" id="MEJ1156085.1"/>
    </source>
</evidence>
<dbReference type="Proteomes" id="UP001368654">
    <property type="component" value="Unassembled WGS sequence"/>
</dbReference>
<sequence>MLITMEGTLRDLTRAAQRGGRSTVDGLEARFAPLWDLMARCGGYRVVTQLAAILGLIDAVTLPSLAPCGHRT</sequence>